<evidence type="ECO:0000256" key="1">
    <source>
        <dbReference type="SAM" id="SignalP"/>
    </source>
</evidence>
<protein>
    <recommendedName>
        <fullName evidence="3">Bacterial OB-fold domain-containing protein</fullName>
    </recommendedName>
</protein>
<keyword evidence="1" id="KW-0732">Signal</keyword>
<feature type="non-terminal residue" evidence="2">
    <location>
        <position position="106"/>
    </location>
</feature>
<feature type="signal peptide" evidence="1">
    <location>
        <begin position="1"/>
        <end position="24"/>
    </location>
</feature>
<accession>A0A832N5Q4</accession>
<evidence type="ECO:0008006" key="3">
    <source>
        <dbReference type="Google" id="ProtNLM"/>
    </source>
</evidence>
<proteinExistence type="predicted"/>
<name>A0A832N5Q4_9GAMM</name>
<sequence length="106" mass="11239">MNKSIIATAFAALVAFAPISQLQAADLPVKTVEQVFAQQTALSGQRIQISGEVVKVNNGIMGKNFLHIQDGTGSEGSNDIIVTSQQTAHLGDKVNIDALVTTNRDF</sequence>
<dbReference type="AlphaFoldDB" id="A0A832N5Q4"/>
<dbReference type="Proteomes" id="UP000885832">
    <property type="component" value="Unassembled WGS sequence"/>
</dbReference>
<evidence type="ECO:0000313" key="2">
    <source>
        <dbReference type="EMBL" id="HHJ81202.1"/>
    </source>
</evidence>
<organism evidence="2">
    <name type="scientific">Candidatus Tenderia electrophaga</name>
    <dbReference type="NCBI Taxonomy" id="1748243"/>
    <lineage>
        <taxon>Bacteria</taxon>
        <taxon>Pseudomonadati</taxon>
        <taxon>Pseudomonadota</taxon>
        <taxon>Gammaproteobacteria</taxon>
        <taxon>Candidatus Tenderiales</taxon>
        <taxon>Candidatus Tenderiaceae</taxon>
        <taxon>Candidatus Tenderia</taxon>
    </lineage>
</organism>
<feature type="chain" id="PRO_5032752222" description="Bacterial OB-fold domain-containing protein" evidence="1">
    <location>
        <begin position="25"/>
        <end position="106"/>
    </location>
</feature>
<gene>
    <name evidence="2" type="ORF">ENJ65_06170</name>
</gene>
<dbReference type="EMBL" id="DRNF01000389">
    <property type="protein sequence ID" value="HHJ81202.1"/>
    <property type="molecule type" value="Genomic_DNA"/>
</dbReference>
<reference evidence="2" key="1">
    <citation type="journal article" date="2020" name="mSystems">
        <title>Genome- and Community-Level Interaction Insights into Carbon Utilization and Element Cycling Functions of Hydrothermarchaeota in Hydrothermal Sediment.</title>
        <authorList>
            <person name="Zhou Z."/>
            <person name="Liu Y."/>
            <person name="Xu W."/>
            <person name="Pan J."/>
            <person name="Luo Z.H."/>
            <person name="Li M."/>
        </authorList>
    </citation>
    <scope>NUCLEOTIDE SEQUENCE [LARGE SCALE GENOMIC DNA]</scope>
    <source>
        <strain evidence="2">HyVt-505</strain>
    </source>
</reference>
<comment type="caution">
    <text evidence="2">The sequence shown here is derived from an EMBL/GenBank/DDBJ whole genome shotgun (WGS) entry which is preliminary data.</text>
</comment>